<feature type="non-terminal residue" evidence="6">
    <location>
        <position position="1"/>
    </location>
</feature>
<comment type="caution">
    <text evidence="6">The sequence shown here is derived from an EMBL/GenBank/DDBJ whole genome shotgun (WGS) entry which is preliminary data.</text>
</comment>
<dbReference type="GO" id="GO:0031071">
    <property type="term" value="F:cysteine desulfurase activity"/>
    <property type="evidence" value="ECO:0007669"/>
    <property type="project" value="UniProtKB-EC"/>
</dbReference>
<dbReference type="SUPFAM" id="SSF53383">
    <property type="entry name" value="PLP-dependent transferases"/>
    <property type="match status" value="1"/>
</dbReference>
<dbReference type="InterPro" id="IPR000192">
    <property type="entry name" value="Aminotrans_V_dom"/>
</dbReference>
<comment type="catalytic activity">
    <reaction evidence="4">
        <text>(sulfur carrier)-H + L-cysteine = (sulfur carrier)-SH + L-alanine</text>
        <dbReference type="Rhea" id="RHEA:43892"/>
        <dbReference type="Rhea" id="RHEA-COMP:14737"/>
        <dbReference type="Rhea" id="RHEA-COMP:14739"/>
        <dbReference type="ChEBI" id="CHEBI:29917"/>
        <dbReference type="ChEBI" id="CHEBI:35235"/>
        <dbReference type="ChEBI" id="CHEBI:57972"/>
        <dbReference type="ChEBI" id="CHEBI:64428"/>
        <dbReference type="EC" id="2.8.1.7"/>
    </reaction>
</comment>
<dbReference type="InterPro" id="IPR015424">
    <property type="entry name" value="PyrdxlP-dep_Trfase"/>
</dbReference>
<dbReference type="InterPro" id="IPR015422">
    <property type="entry name" value="PyrdxlP-dep_Trfase_small"/>
</dbReference>
<dbReference type="Gene3D" id="3.90.1150.10">
    <property type="entry name" value="Aspartate Aminotransferase, domain 1"/>
    <property type="match status" value="1"/>
</dbReference>
<sequence>GPKGVGFAFIRKNSGLKPLIFGGEQERGYRAGTEGLHNIVGLEEAFKLAYQNLEEEKTYTMALKSHFIESLKKEIPGVKFNGKSGDLDKSTYTLINVNLPVSEEKALMLLFQLDLKGIACSKGSACQSGSDKGSHVLNAFLPEEDLKTPSIRFSFSKYNTKEEIDYVVKTLKEFIES</sequence>
<comment type="cofactor">
    <cofactor evidence="1">
        <name>pyridoxal 5'-phosphate</name>
        <dbReference type="ChEBI" id="CHEBI:597326"/>
    </cofactor>
</comment>
<dbReference type="Gene3D" id="3.40.640.10">
    <property type="entry name" value="Type I PLP-dependent aspartate aminotransferase-like (Major domain)"/>
    <property type="match status" value="1"/>
</dbReference>
<dbReference type="PANTHER" id="PTHR11601">
    <property type="entry name" value="CYSTEINE DESULFURYLASE FAMILY MEMBER"/>
    <property type="match status" value="1"/>
</dbReference>
<accession>A0A3D5IZE4</accession>
<dbReference type="InterPro" id="IPR015421">
    <property type="entry name" value="PyrdxlP-dep_Trfase_major"/>
</dbReference>
<keyword evidence="3" id="KW-0663">Pyridoxal phosphate</keyword>
<dbReference type="PANTHER" id="PTHR11601:SF34">
    <property type="entry name" value="CYSTEINE DESULFURASE"/>
    <property type="match status" value="1"/>
</dbReference>
<organism evidence="6 7">
    <name type="scientific">Zunongwangia profunda</name>
    <dbReference type="NCBI Taxonomy" id="398743"/>
    <lineage>
        <taxon>Bacteria</taxon>
        <taxon>Pseudomonadati</taxon>
        <taxon>Bacteroidota</taxon>
        <taxon>Flavobacteriia</taxon>
        <taxon>Flavobacteriales</taxon>
        <taxon>Flavobacteriaceae</taxon>
        <taxon>Zunongwangia</taxon>
    </lineage>
</organism>
<evidence type="ECO:0000259" key="5">
    <source>
        <dbReference type="Pfam" id="PF00266"/>
    </source>
</evidence>
<evidence type="ECO:0000256" key="4">
    <source>
        <dbReference type="ARBA" id="ARBA00050776"/>
    </source>
</evidence>
<name>A0A3D5IZE4_9FLAO</name>
<evidence type="ECO:0000313" key="7">
    <source>
        <dbReference type="Proteomes" id="UP000264330"/>
    </source>
</evidence>
<evidence type="ECO:0000256" key="1">
    <source>
        <dbReference type="ARBA" id="ARBA00001933"/>
    </source>
</evidence>
<feature type="domain" description="Aminotransferase class V" evidence="5">
    <location>
        <begin position="1"/>
        <end position="167"/>
    </location>
</feature>
<dbReference type="Proteomes" id="UP000264330">
    <property type="component" value="Unassembled WGS sequence"/>
</dbReference>
<evidence type="ECO:0000256" key="3">
    <source>
        <dbReference type="ARBA" id="ARBA00022898"/>
    </source>
</evidence>
<comment type="similarity">
    <text evidence="2">Belongs to the class-V pyridoxal-phosphate-dependent aminotransferase family. NifS/IscS subfamily.</text>
</comment>
<reference evidence="6 7" key="1">
    <citation type="journal article" date="2018" name="Nat. Biotechnol.">
        <title>A standardized bacterial taxonomy based on genome phylogeny substantially revises the tree of life.</title>
        <authorList>
            <person name="Parks D.H."/>
            <person name="Chuvochina M."/>
            <person name="Waite D.W."/>
            <person name="Rinke C."/>
            <person name="Skarshewski A."/>
            <person name="Chaumeil P.A."/>
            <person name="Hugenholtz P."/>
        </authorList>
    </citation>
    <scope>NUCLEOTIDE SEQUENCE [LARGE SCALE GENOMIC DNA]</scope>
    <source>
        <strain evidence="6">UBA9359</strain>
    </source>
</reference>
<dbReference type="EMBL" id="DPMF01000223">
    <property type="protein sequence ID" value="HCV81241.1"/>
    <property type="molecule type" value="Genomic_DNA"/>
</dbReference>
<proteinExistence type="inferred from homology"/>
<protein>
    <submittedName>
        <fullName evidence="6">Cysteine desulfurase</fullName>
    </submittedName>
</protein>
<dbReference type="AlphaFoldDB" id="A0A3D5IZE4"/>
<dbReference type="Pfam" id="PF00266">
    <property type="entry name" value="Aminotran_5"/>
    <property type="match status" value="1"/>
</dbReference>
<evidence type="ECO:0000256" key="2">
    <source>
        <dbReference type="ARBA" id="ARBA00006490"/>
    </source>
</evidence>
<evidence type="ECO:0000313" key="6">
    <source>
        <dbReference type="EMBL" id="HCV81241.1"/>
    </source>
</evidence>
<gene>
    <name evidence="6" type="ORF">DGQ38_09345</name>
</gene>